<proteinExistence type="inferred from homology"/>
<comment type="caution">
    <text evidence="17">The sequence shown here is derived from an EMBL/GenBank/DDBJ whole genome shotgun (WGS) entry which is preliminary data.</text>
</comment>
<evidence type="ECO:0000259" key="15">
    <source>
        <dbReference type="PROSITE" id="PS51194"/>
    </source>
</evidence>
<keyword evidence="5 12" id="KW-0963">Cytoplasm</keyword>
<keyword evidence="18" id="KW-1185">Reference proteome</keyword>
<keyword evidence="4 12" id="KW-1003">Cell membrane</keyword>
<dbReference type="SMART" id="SM00957">
    <property type="entry name" value="SecA_DEAD"/>
    <property type="match status" value="1"/>
</dbReference>
<dbReference type="Gene3D" id="3.40.50.300">
    <property type="entry name" value="P-loop containing nucleotide triphosphate hydrolases"/>
    <property type="match status" value="3"/>
</dbReference>
<dbReference type="InterPro" id="IPR014018">
    <property type="entry name" value="SecA_motor_DEAD"/>
</dbReference>
<dbReference type="InterPro" id="IPR011130">
    <property type="entry name" value="SecA_preprotein_X-link_dom"/>
</dbReference>
<organism evidence="17 18">
    <name type="scientific">Romboutsia sedimentorum</name>
    <dbReference type="NCBI Taxonomy" id="1368474"/>
    <lineage>
        <taxon>Bacteria</taxon>
        <taxon>Bacillati</taxon>
        <taxon>Bacillota</taxon>
        <taxon>Clostridia</taxon>
        <taxon>Peptostreptococcales</taxon>
        <taxon>Peptostreptococcaceae</taxon>
        <taxon>Romboutsia</taxon>
    </lineage>
</organism>
<keyword evidence="6 12" id="KW-0547">Nucleotide-binding</keyword>
<keyword evidence="7 12" id="KW-0067">ATP-binding</keyword>
<dbReference type="PROSITE" id="PS51192">
    <property type="entry name" value="HELICASE_ATP_BIND_1"/>
    <property type="match status" value="1"/>
</dbReference>
<dbReference type="SUPFAM" id="SSF81767">
    <property type="entry name" value="Pre-protein crosslinking domain of SecA"/>
    <property type="match status" value="1"/>
</dbReference>
<evidence type="ECO:0000256" key="7">
    <source>
        <dbReference type="ARBA" id="ARBA00022840"/>
    </source>
</evidence>
<keyword evidence="3 12" id="KW-0813">Transport</keyword>
<dbReference type="InterPro" id="IPR027417">
    <property type="entry name" value="P-loop_NTPase"/>
</dbReference>
<comment type="function">
    <text evidence="12">Part of the Sec protein translocase complex. Interacts with the SecYEG preprotein conducting channel. Has a central role in coupling the hydrolysis of ATP to the transfer of proteins into and across the cell membrane, serving as an ATP-driven molecular motor driving the stepwise translocation of polypeptide chains across the membrane.</text>
</comment>
<evidence type="ECO:0000256" key="10">
    <source>
        <dbReference type="ARBA" id="ARBA00023010"/>
    </source>
</evidence>
<evidence type="ECO:0000259" key="16">
    <source>
        <dbReference type="PROSITE" id="PS51196"/>
    </source>
</evidence>
<reference evidence="17 18" key="1">
    <citation type="submission" date="2023-05" db="EMBL/GenBank/DDBJ databases">
        <title>Rombocin, a short stable natural nisin variant, displays selective antimicrobial activity against Listeria monocytogenes and employs dual mode of action to kill target bacterial strains.</title>
        <authorList>
            <person name="Wambui J."/>
            <person name="Stephan R."/>
            <person name="Kuipers O.P."/>
        </authorList>
    </citation>
    <scope>NUCLEOTIDE SEQUENCE [LARGE SCALE GENOMIC DNA]</scope>
    <source>
        <strain evidence="17 18">RC002</strain>
    </source>
</reference>
<dbReference type="NCBIfam" id="NF009538">
    <property type="entry name" value="PRK12904.1"/>
    <property type="match status" value="1"/>
</dbReference>
<dbReference type="PROSITE" id="PS51196">
    <property type="entry name" value="SECA_MOTOR_DEAD"/>
    <property type="match status" value="1"/>
</dbReference>
<evidence type="ECO:0000259" key="14">
    <source>
        <dbReference type="PROSITE" id="PS51192"/>
    </source>
</evidence>
<dbReference type="InterPro" id="IPR036670">
    <property type="entry name" value="SecA_X-link_sf"/>
</dbReference>
<dbReference type="PRINTS" id="PR00906">
    <property type="entry name" value="SECA"/>
</dbReference>
<evidence type="ECO:0000256" key="12">
    <source>
        <dbReference type="HAMAP-Rule" id="MF_01382"/>
    </source>
</evidence>
<dbReference type="Pfam" id="PF01043">
    <property type="entry name" value="SecA_PP_bind"/>
    <property type="match status" value="1"/>
</dbReference>
<dbReference type="Pfam" id="PF07516">
    <property type="entry name" value="SecA_SW"/>
    <property type="match status" value="1"/>
</dbReference>
<dbReference type="InterPro" id="IPR011115">
    <property type="entry name" value="SecA_DEAD"/>
</dbReference>
<comment type="similarity">
    <text evidence="2 12 13">Belongs to the SecA family.</text>
</comment>
<dbReference type="NCBIfam" id="TIGR00963">
    <property type="entry name" value="secA"/>
    <property type="match status" value="1"/>
</dbReference>
<dbReference type="Pfam" id="PF21090">
    <property type="entry name" value="P-loop_SecA"/>
    <property type="match status" value="2"/>
</dbReference>
<evidence type="ECO:0000256" key="11">
    <source>
        <dbReference type="ARBA" id="ARBA00023136"/>
    </source>
</evidence>
<dbReference type="EC" id="7.4.2.8" evidence="12"/>
<keyword evidence="11 12" id="KW-0472">Membrane</keyword>
<feature type="binding site" evidence="12">
    <location>
        <begin position="103"/>
        <end position="107"/>
    </location>
    <ligand>
        <name>ATP</name>
        <dbReference type="ChEBI" id="CHEBI:30616"/>
    </ligand>
</feature>
<feature type="domain" description="Helicase ATP-binding" evidence="14">
    <location>
        <begin position="87"/>
        <end position="245"/>
    </location>
</feature>
<keyword evidence="9 12" id="KW-1278">Translocase</keyword>
<dbReference type="PANTHER" id="PTHR30612">
    <property type="entry name" value="SECA INNER MEMBRANE COMPONENT OF SEC PROTEIN SECRETION SYSTEM"/>
    <property type="match status" value="1"/>
</dbReference>
<dbReference type="InterPro" id="IPR036266">
    <property type="entry name" value="SecA_Wing/Scaffold_sf"/>
</dbReference>
<evidence type="ECO:0000256" key="4">
    <source>
        <dbReference type="ARBA" id="ARBA00022475"/>
    </source>
</evidence>
<comment type="catalytic activity">
    <reaction evidence="12">
        <text>ATP + H2O + cellular proteinSide 1 = ADP + phosphate + cellular proteinSide 2.</text>
        <dbReference type="EC" id="7.4.2.8"/>
    </reaction>
</comment>
<keyword evidence="10 12" id="KW-0811">Translocation</keyword>
<dbReference type="NCBIfam" id="NF006630">
    <property type="entry name" value="PRK09200.1"/>
    <property type="match status" value="1"/>
</dbReference>
<evidence type="ECO:0000256" key="2">
    <source>
        <dbReference type="ARBA" id="ARBA00007650"/>
    </source>
</evidence>
<protein>
    <recommendedName>
        <fullName evidence="12 13">Protein translocase subunit SecA</fullName>
        <ecNumber evidence="12">7.4.2.8</ecNumber>
    </recommendedName>
</protein>
<evidence type="ECO:0000256" key="3">
    <source>
        <dbReference type="ARBA" id="ARBA00022448"/>
    </source>
</evidence>
<dbReference type="PROSITE" id="PS01312">
    <property type="entry name" value="SECA"/>
    <property type="match status" value="1"/>
</dbReference>
<dbReference type="CDD" id="cd18803">
    <property type="entry name" value="SF2_C_secA"/>
    <property type="match status" value="1"/>
</dbReference>
<sequence>MSVLDKILSKSDEAEINILNKIVDKIDEVEESVQKLSDNELKNMTNVFKERLNSGETLDDILIEAFAVCREASKRVLGMRQYRVQLIGGIVLHQGKIAEMRTGEGKTLVAVAPVYLNALSGMGVHVITVNDYLAKRDKELMQPVYEFLGMSVGVIVNGQDPTERKAQYECDITYGTNNEYGFDYLKDNMVTRNEEKVQRKLNYAIVDEVDSILIDEARTPLIISGSGDESTKLYDIADAFIKTLVEDDYELDEKENTIALSEDGMTKAESFFGVESINSIENIEICHHINQALRAYKLMDKDVDYVVKNNEIMIVDEFTGRIMDGRRYSDGLHQAIEAKEKVEIKRESKTLATVTFQNFFRMYSKLSGMTGTAKTEEGEFQSTYSMNVVTIPTNKPILRADLNDLVFKTEEAKYDAVVKEIARIHESGQPVLVGTVSIDKSEYLSSLLKKKGIKHEVLNAKNHEKEAEIVKKAGKLNSVTIATNMAGRGTDISLGDSDKGEGTKVCELGGLYVIGTERHETRRIDNQLRGRSGRQGDPGTSRFFVSLEDEVIKLYGGRSIEKIMKRMNADENSALEGKNLMKAIERAQRGIEGRNFEIRKNVIKYDDTINEQRKVIYAERNKVLDNLDLEEEIQKVVKDVISDTAQKYLKKNKDYYGFLNSICNKFMPKEALIIPDMDKMSVEEIIEYTYDLSKRVYDFKKIVCGIEELRNLERRVLLEVVDSRWIEHIDAMDQLRQCIGLAAIGQKDPVKEYAIQGYDMFEELNRNIRTETIKYLYKFN</sequence>
<dbReference type="PANTHER" id="PTHR30612:SF0">
    <property type="entry name" value="CHLOROPLAST PROTEIN-TRANSPORTING ATPASE"/>
    <property type="match status" value="1"/>
</dbReference>
<evidence type="ECO:0000256" key="1">
    <source>
        <dbReference type="ARBA" id="ARBA00004170"/>
    </source>
</evidence>
<dbReference type="PROSITE" id="PS51194">
    <property type="entry name" value="HELICASE_CTER"/>
    <property type="match status" value="1"/>
</dbReference>
<evidence type="ECO:0000256" key="6">
    <source>
        <dbReference type="ARBA" id="ARBA00022741"/>
    </source>
</evidence>
<dbReference type="Gene3D" id="3.90.1440.10">
    <property type="entry name" value="SecA, preprotein cross-linking domain"/>
    <property type="match status" value="1"/>
</dbReference>
<dbReference type="InterPro" id="IPR020937">
    <property type="entry name" value="SecA_CS"/>
</dbReference>
<dbReference type="InterPro" id="IPR014001">
    <property type="entry name" value="Helicase_ATP-bd"/>
</dbReference>
<evidence type="ECO:0000256" key="8">
    <source>
        <dbReference type="ARBA" id="ARBA00022927"/>
    </source>
</evidence>
<comment type="subunit">
    <text evidence="12">Monomer and homodimer. Part of the essential Sec protein translocation apparatus which comprises SecA, SecYEG and auxiliary proteins SecDF. Other proteins may also be involved.</text>
</comment>
<evidence type="ECO:0000256" key="9">
    <source>
        <dbReference type="ARBA" id="ARBA00022967"/>
    </source>
</evidence>
<evidence type="ECO:0000313" key="18">
    <source>
        <dbReference type="Proteomes" id="UP001301012"/>
    </source>
</evidence>
<dbReference type="CDD" id="cd17928">
    <property type="entry name" value="DEXDc_SecA"/>
    <property type="match status" value="1"/>
</dbReference>
<evidence type="ECO:0000313" key="17">
    <source>
        <dbReference type="EMBL" id="MDK2562971.1"/>
    </source>
</evidence>
<dbReference type="RefSeq" id="WP_284131941.1">
    <property type="nucleotide sequence ID" value="NZ_JASKYM010000002.1"/>
</dbReference>
<feature type="binding site" evidence="12">
    <location>
        <position position="491"/>
    </location>
    <ligand>
        <name>ATP</name>
        <dbReference type="ChEBI" id="CHEBI:30616"/>
    </ligand>
</feature>
<accession>A0ABT7EAH6</accession>
<feature type="binding site" evidence="12">
    <location>
        <position position="85"/>
    </location>
    <ligand>
        <name>ATP</name>
        <dbReference type="ChEBI" id="CHEBI:30616"/>
    </ligand>
</feature>
<dbReference type="SUPFAM" id="SSF52540">
    <property type="entry name" value="P-loop containing nucleoside triphosphate hydrolases"/>
    <property type="match status" value="2"/>
</dbReference>
<dbReference type="Proteomes" id="UP001301012">
    <property type="component" value="Unassembled WGS sequence"/>
</dbReference>
<dbReference type="EMBL" id="JASKYM010000002">
    <property type="protein sequence ID" value="MDK2562971.1"/>
    <property type="molecule type" value="Genomic_DNA"/>
</dbReference>
<dbReference type="InterPro" id="IPR001650">
    <property type="entry name" value="Helicase_C-like"/>
</dbReference>
<evidence type="ECO:0000256" key="5">
    <source>
        <dbReference type="ARBA" id="ARBA00022490"/>
    </source>
</evidence>
<dbReference type="HAMAP" id="MF_01382">
    <property type="entry name" value="SecA"/>
    <property type="match status" value="1"/>
</dbReference>
<dbReference type="SUPFAM" id="SSF81886">
    <property type="entry name" value="Helical scaffold and wing domains of SecA"/>
    <property type="match status" value="1"/>
</dbReference>
<evidence type="ECO:0000256" key="13">
    <source>
        <dbReference type="RuleBase" id="RU003874"/>
    </source>
</evidence>
<keyword evidence="8 12" id="KW-0653">Protein transport</keyword>
<gene>
    <name evidence="12 17" type="primary">secA</name>
    <name evidence="17" type="ORF">QOZ84_05395</name>
</gene>
<dbReference type="Gene3D" id="1.10.3060.10">
    <property type="entry name" value="Helical scaffold and wing domains of SecA"/>
    <property type="match status" value="1"/>
</dbReference>
<dbReference type="InterPro" id="IPR011116">
    <property type="entry name" value="SecA_Wing/Scaffold"/>
</dbReference>
<feature type="domain" description="Helicase C-terminal" evidence="15">
    <location>
        <begin position="401"/>
        <end position="581"/>
    </location>
</feature>
<dbReference type="SMART" id="SM00958">
    <property type="entry name" value="SecA_PP_bind"/>
    <property type="match status" value="1"/>
</dbReference>
<dbReference type="InterPro" id="IPR044722">
    <property type="entry name" value="SecA_SF2_C"/>
</dbReference>
<name>A0ABT7EAH6_9FIRM</name>
<comment type="subcellular location">
    <subcellularLocation>
        <location evidence="12">Cell membrane</location>
        <topology evidence="12">Peripheral membrane protein</topology>
        <orientation evidence="12">Cytoplasmic side</orientation>
    </subcellularLocation>
    <subcellularLocation>
        <location evidence="12">Cytoplasm</location>
    </subcellularLocation>
    <subcellularLocation>
        <location evidence="1">Membrane</location>
        <topology evidence="1">Peripheral membrane protein</topology>
    </subcellularLocation>
    <text evidence="12">Distribution is 50-50.</text>
</comment>
<feature type="domain" description="SecA family profile" evidence="16">
    <location>
        <begin position="1"/>
        <end position="576"/>
    </location>
</feature>
<dbReference type="Pfam" id="PF07517">
    <property type="entry name" value="SecA_DEAD"/>
    <property type="match status" value="1"/>
</dbReference>
<dbReference type="InterPro" id="IPR000185">
    <property type="entry name" value="SecA"/>
</dbReference>